<dbReference type="InterPro" id="IPR014780">
    <property type="entry name" value="tRNA_psdUridine_synth_TruB"/>
</dbReference>
<gene>
    <name evidence="6" type="ORF">FisN_6Hh074</name>
</gene>
<dbReference type="AlphaFoldDB" id="A0A1Z5KIV9"/>
<dbReference type="PANTHER" id="PTHR13767:SF2">
    <property type="entry name" value="PSEUDOURIDYLATE SYNTHASE TRUB1"/>
    <property type="match status" value="1"/>
</dbReference>
<evidence type="ECO:0000313" key="7">
    <source>
        <dbReference type="Proteomes" id="UP000198406"/>
    </source>
</evidence>
<evidence type="ECO:0000256" key="3">
    <source>
        <dbReference type="ARBA" id="ARBA00022694"/>
    </source>
</evidence>
<evidence type="ECO:0000259" key="5">
    <source>
        <dbReference type="Pfam" id="PF01509"/>
    </source>
</evidence>
<dbReference type="Proteomes" id="UP000198406">
    <property type="component" value="Unassembled WGS sequence"/>
</dbReference>
<evidence type="ECO:0000256" key="4">
    <source>
        <dbReference type="ARBA" id="ARBA00023235"/>
    </source>
</evidence>
<dbReference type="Pfam" id="PF01509">
    <property type="entry name" value="TruB_N"/>
    <property type="match status" value="1"/>
</dbReference>
<name>A0A1Z5KIV9_FISSO</name>
<dbReference type="GO" id="GO:0005634">
    <property type="term" value="C:nucleus"/>
    <property type="evidence" value="ECO:0007669"/>
    <property type="project" value="TreeGrafter"/>
</dbReference>
<reference evidence="6 7" key="1">
    <citation type="journal article" date="2015" name="Plant Cell">
        <title>Oil accumulation by the oleaginous diatom Fistulifera solaris as revealed by the genome and transcriptome.</title>
        <authorList>
            <person name="Tanaka T."/>
            <person name="Maeda Y."/>
            <person name="Veluchamy A."/>
            <person name="Tanaka M."/>
            <person name="Abida H."/>
            <person name="Marechal E."/>
            <person name="Bowler C."/>
            <person name="Muto M."/>
            <person name="Sunaga Y."/>
            <person name="Tanaka M."/>
            <person name="Yoshino T."/>
            <person name="Taniguchi T."/>
            <person name="Fukuda Y."/>
            <person name="Nemoto M."/>
            <person name="Matsumoto M."/>
            <person name="Wong P.S."/>
            <person name="Aburatani S."/>
            <person name="Fujibuchi W."/>
        </authorList>
    </citation>
    <scope>NUCLEOTIDE SEQUENCE [LARGE SCALE GENOMIC DNA]</scope>
    <source>
        <strain evidence="6 7">JPCC DA0580</strain>
    </source>
</reference>
<dbReference type="EC" id="5.4.99.25" evidence="2"/>
<dbReference type="CDD" id="cd02573">
    <property type="entry name" value="PseudoU_synth_EcTruB"/>
    <property type="match status" value="1"/>
</dbReference>
<evidence type="ECO:0000256" key="1">
    <source>
        <dbReference type="ARBA" id="ARBA00008999"/>
    </source>
</evidence>
<dbReference type="InterPro" id="IPR020103">
    <property type="entry name" value="PsdUridine_synth_cat_dom_sf"/>
</dbReference>
<sequence length="293" mass="32757">MLAALRNVTPFTRSILSSRCMSTQNTFLRSTEASQASEASSAVPPPVYRAEGLFAVDKPLHWTSSQVVSYLRGILERDARTRGAQLPRRSPRIKMGHGGTLDPLANGVLVLGVGHGTKQLQSYLSGSKAYRAGGEFGFETNTLDMEGNITRRAAYDHIHDLEHVRPHFVGTIEQIPPLFSAIKQDGQRLYQKARKGHTDVDIPARSVTIYELQFLNVNLPKFDIEVECGGGTYIRSLIRDIAYQLDTVATTTYLQRIKQGPFTLEDCLQKEDWTADNIYAAIERHQQKLLELI</sequence>
<dbReference type="SUPFAM" id="SSF55120">
    <property type="entry name" value="Pseudouridine synthase"/>
    <property type="match status" value="1"/>
</dbReference>
<dbReference type="InterPro" id="IPR002501">
    <property type="entry name" value="PsdUridine_synth_N"/>
</dbReference>
<keyword evidence="3" id="KW-0819">tRNA processing</keyword>
<dbReference type="GO" id="GO:1990481">
    <property type="term" value="P:mRNA pseudouridine synthesis"/>
    <property type="evidence" value="ECO:0007669"/>
    <property type="project" value="TreeGrafter"/>
</dbReference>
<keyword evidence="4 6" id="KW-0413">Isomerase</keyword>
<dbReference type="NCBIfam" id="TIGR00431">
    <property type="entry name" value="TruB"/>
    <property type="match status" value="1"/>
</dbReference>
<dbReference type="Gene3D" id="3.30.2350.10">
    <property type="entry name" value="Pseudouridine synthase"/>
    <property type="match status" value="1"/>
</dbReference>
<comment type="caution">
    <text evidence="6">The sequence shown here is derived from an EMBL/GenBank/DDBJ whole genome shotgun (WGS) entry which is preliminary data.</text>
</comment>
<evidence type="ECO:0000256" key="2">
    <source>
        <dbReference type="ARBA" id="ARBA00012787"/>
    </source>
</evidence>
<feature type="domain" description="Pseudouridine synthase II N-terminal" evidence="5">
    <location>
        <begin position="94"/>
        <end position="234"/>
    </location>
</feature>
<dbReference type="HAMAP" id="MF_01080">
    <property type="entry name" value="TruB_bact"/>
    <property type="match status" value="1"/>
</dbReference>
<dbReference type="PANTHER" id="PTHR13767">
    <property type="entry name" value="TRNA-PSEUDOURIDINE SYNTHASE"/>
    <property type="match status" value="1"/>
</dbReference>
<dbReference type="EMBL" id="BDSP01000234">
    <property type="protein sequence ID" value="GAX25888.1"/>
    <property type="molecule type" value="Genomic_DNA"/>
</dbReference>
<accession>A0A1Z5KIV9</accession>
<dbReference type="OrthoDB" id="9995526at2759"/>
<dbReference type="GO" id="GO:0003723">
    <property type="term" value="F:RNA binding"/>
    <property type="evidence" value="ECO:0007669"/>
    <property type="project" value="InterPro"/>
</dbReference>
<protein>
    <recommendedName>
        <fullName evidence="2">tRNA pseudouridine(55) synthase</fullName>
        <ecNumber evidence="2">5.4.99.25</ecNumber>
    </recommendedName>
</protein>
<proteinExistence type="inferred from homology"/>
<dbReference type="InParanoid" id="A0A1Z5KIV9"/>
<keyword evidence="7" id="KW-1185">Reference proteome</keyword>
<organism evidence="6 7">
    <name type="scientific">Fistulifera solaris</name>
    <name type="common">Oleaginous diatom</name>
    <dbReference type="NCBI Taxonomy" id="1519565"/>
    <lineage>
        <taxon>Eukaryota</taxon>
        <taxon>Sar</taxon>
        <taxon>Stramenopiles</taxon>
        <taxon>Ochrophyta</taxon>
        <taxon>Bacillariophyta</taxon>
        <taxon>Bacillariophyceae</taxon>
        <taxon>Bacillariophycidae</taxon>
        <taxon>Naviculales</taxon>
        <taxon>Naviculaceae</taxon>
        <taxon>Fistulifera</taxon>
    </lineage>
</organism>
<dbReference type="GO" id="GO:0006400">
    <property type="term" value="P:tRNA modification"/>
    <property type="evidence" value="ECO:0007669"/>
    <property type="project" value="TreeGrafter"/>
</dbReference>
<evidence type="ECO:0000313" key="6">
    <source>
        <dbReference type="EMBL" id="GAX25888.1"/>
    </source>
</evidence>
<comment type="similarity">
    <text evidence="1">Belongs to the pseudouridine synthase TruB family.</text>
</comment>
<dbReference type="GO" id="GO:0160148">
    <property type="term" value="F:tRNA pseudouridine(55) synthase activity"/>
    <property type="evidence" value="ECO:0007669"/>
    <property type="project" value="UniProtKB-EC"/>
</dbReference>